<reference evidence="2 3" key="1">
    <citation type="submission" date="2024-07" db="EMBL/GenBank/DDBJ databases">
        <title>Draft sequence of the Neodothiora populina.</title>
        <authorList>
            <person name="Drown D.D."/>
            <person name="Schuette U.S."/>
            <person name="Buechlein A.B."/>
            <person name="Rusch D.R."/>
            <person name="Winton L.W."/>
            <person name="Adams G.A."/>
        </authorList>
    </citation>
    <scope>NUCLEOTIDE SEQUENCE [LARGE SCALE GENOMIC DNA]</scope>
    <source>
        <strain evidence="2 3">CPC 39397</strain>
    </source>
</reference>
<evidence type="ECO:0000313" key="3">
    <source>
        <dbReference type="Proteomes" id="UP001562354"/>
    </source>
</evidence>
<dbReference type="Pfam" id="PF12223">
    <property type="entry name" value="DUF3602"/>
    <property type="match status" value="1"/>
</dbReference>
<name>A0ABR3PQA3_9PEZI</name>
<evidence type="ECO:0000256" key="1">
    <source>
        <dbReference type="SAM" id="MobiDB-lite"/>
    </source>
</evidence>
<comment type="caution">
    <text evidence="2">The sequence shown here is derived from an EMBL/GenBank/DDBJ whole genome shotgun (WGS) entry which is preliminary data.</text>
</comment>
<keyword evidence="3" id="KW-1185">Reference proteome</keyword>
<gene>
    <name evidence="2" type="ORF">AAFC00_001761</name>
</gene>
<dbReference type="InterPro" id="IPR053203">
    <property type="entry name" value="Cisplatin_resist-associated"/>
</dbReference>
<accession>A0ABR3PQA3</accession>
<evidence type="ECO:0000313" key="2">
    <source>
        <dbReference type="EMBL" id="KAL1311651.1"/>
    </source>
</evidence>
<dbReference type="RefSeq" id="XP_069204500.1">
    <property type="nucleotide sequence ID" value="XM_069340990.1"/>
</dbReference>
<proteinExistence type="predicted"/>
<dbReference type="GeneID" id="95975464"/>
<organism evidence="2 3">
    <name type="scientific">Neodothiora populina</name>
    <dbReference type="NCBI Taxonomy" id="2781224"/>
    <lineage>
        <taxon>Eukaryota</taxon>
        <taxon>Fungi</taxon>
        <taxon>Dikarya</taxon>
        <taxon>Ascomycota</taxon>
        <taxon>Pezizomycotina</taxon>
        <taxon>Dothideomycetes</taxon>
        <taxon>Dothideomycetidae</taxon>
        <taxon>Dothideales</taxon>
        <taxon>Dothioraceae</taxon>
        <taxon>Neodothiora</taxon>
    </lineage>
</organism>
<feature type="region of interest" description="Disordered" evidence="1">
    <location>
        <begin position="1"/>
        <end position="130"/>
    </location>
</feature>
<dbReference type="InterPro" id="IPR022024">
    <property type="entry name" value="DUF3602"/>
</dbReference>
<dbReference type="PANTHER" id="PTHR34693:SF3">
    <property type="match status" value="1"/>
</dbReference>
<dbReference type="EMBL" id="JBFMKM010000001">
    <property type="protein sequence ID" value="KAL1311651.1"/>
    <property type="molecule type" value="Genomic_DNA"/>
</dbReference>
<evidence type="ECO:0008006" key="4">
    <source>
        <dbReference type="Google" id="ProtNLM"/>
    </source>
</evidence>
<dbReference type="PANTHER" id="PTHR34693">
    <property type="entry name" value="PROTEIN PAR32"/>
    <property type="match status" value="1"/>
</dbReference>
<protein>
    <recommendedName>
        <fullName evidence="4">Dehydrin</fullName>
    </recommendedName>
</protein>
<dbReference type="Proteomes" id="UP001562354">
    <property type="component" value="Unassembled WGS sequence"/>
</dbReference>
<feature type="compositionally biased region" description="Basic and acidic residues" evidence="1">
    <location>
        <begin position="90"/>
        <end position="130"/>
    </location>
</feature>
<sequence length="130" mass="13958">MAENMHSTGRGGAGNIGKDDSTLYTDGGIIREGVEGKSNKPEYSSGRGGMGNIVDNPDVSSKPSEDVVPEPAMRPAHQENFHTGRGGEGNVHKEKYGGHSHAHKESIGDKVKHMLHMDKEKEHDAAEKTT</sequence>